<organism evidence="2 3">
    <name type="scientific">Polypedilum vanderplanki</name>
    <name type="common">Sleeping chironomid midge</name>
    <dbReference type="NCBI Taxonomy" id="319348"/>
    <lineage>
        <taxon>Eukaryota</taxon>
        <taxon>Metazoa</taxon>
        <taxon>Ecdysozoa</taxon>
        <taxon>Arthropoda</taxon>
        <taxon>Hexapoda</taxon>
        <taxon>Insecta</taxon>
        <taxon>Pterygota</taxon>
        <taxon>Neoptera</taxon>
        <taxon>Endopterygota</taxon>
        <taxon>Diptera</taxon>
        <taxon>Nematocera</taxon>
        <taxon>Chironomoidea</taxon>
        <taxon>Chironomidae</taxon>
        <taxon>Chironominae</taxon>
        <taxon>Polypedilum</taxon>
        <taxon>Polypedilum</taxon>
    </lineage>
</organism>
<proteinExistence type="predicted"/>
<gene>
    <name evidence="2" type="ORF">PVAND_017096</name>
</gene>
<reference evidence="2" key="1">
    <citation type="submission" date="2021-03" db="EMBL/GenBank/DDBJ databases">
        <title>Chromosome level genome of the anhydrobiotic midge Polypedilum vanderplanki.</title>
        <authorList>
            <person name="Yoshida Y."/>
            <person name="Kikawada T."/>
            <person name="Gusev O."/>
        </authorList>
    </citation>
    <scope>NUCLEOTIDE SEQUENCE</scope>
    <source>
        <strain evidence="2">NIAS01</strain>
        <tissue evidence="2">Whole body or cell culture</tissue>
    </source>
</reference>
<feature type="transmembrane region" description="Helical" evidence="1">
    <location>
        <begin position="78"/>
        <end position="99"/>
    </location>
</feature>
<evidence type="ECO:0000313" key="3">
    <source>
        <dbReference type="Proteomes" id="UP001107558"/>
    </source>
</evidence>
<feature type="transmembrane region" description="Helical" evidence="1">
    <location>
        <begin position="120"/>
        <end position="141"/>
    </location>
</feature>
<comment type="caution">
    <text evidence="2">The sequence shown here is derived from an EMBL/GenBank/DDBJ whole genome shotgun (WGS) entry which is preliminary data.</text>
</comment>
<keyword evidence="1" id="KW-0472">Membrane</keyword>
<name>A0A9J6BI48_POLVA</name>
<evidence type="ECO:0000256" key="1">
    <source>
        <dbReference type="SAM" id="Phobius"/>
    </source>
</evidence>
<accession>A0A9J6BI48</accession>
<dbReference type="EMBL" id="JADBJN010000004">
    <property type="protein sequence ID" value="KAG5669203.1"/>
    <property type="molecule type" value="Genomic_DNA"/>
</dbReference>
<dbReference type="AlphaFoldDB" id="A0A9J6BI48"/>
<feature type="transmembrane region" description="Helical" evidence="1">
    <location>
        <begin position="147"/>
        <end position="167"/>
    </location>
</feature>
<feature type="transmembrane region" description="Helical" evidence="1">
    <location>
        <begin position="21"/>
        <end position="44"/>
    </location>
</feature>
<dbReference type="Proteomes" id="UP001107558">
    <property type="component" value="Chromosome 4"/>
</dbReference>
<keyword evidence="1" id="KW-1133">Transmembrane helix</keyword>
<sequence>MRVKNFLCCFKIESGGIIIGFLGLAISSIGLFTHTFILFSLMAVGKFCPEQRRNYETYRYERSNSFYDNCSELSAIPFGIYLVVAICFNIISIIAHFRLMKAVEHIDSSRLNLSIVYYKFWIIIKLIFIVIFIILTVFLFFIMLLPIFVLILLLLIDVYTLAVIESIRFKFDNLPTMTVTYTPQTC</sequence>
<protein>
    <submittedName>
        <fullName evidence="2">Uncharacterized protein</fullName>
    </submittedName>
</protein>
<keyword evidence="1" id="KW-0812">Transmembrane</keyword>
<evidence type="ECO:0000313" key="2">
    <source>
        <dbReference type="EMBL" id="KAG5669203.1"/>
    </source>
</evidence>
<keyword evidence="3" id="KW-1185">Reference proteome</keyword>